<feature type="binding site" evidence="11">
    <location>
        <position position="243"/>
    </location>
    <ligand>
        <name>NADP(+)</name>
        <dbReference type="ChEBI" id="CHEBI:58349"/>
    </ligand>
</feature>
<comment type="catalytic activity">
    <reaction evidence="11">
        <text>(6R)-5,10-methenyltetrahydrofolate + H2O = (6R)-10-formyltetrahydrofolate + H(+)</text>
        <dbReference type="Rhea" id="RHEA:23700"/>
        <dbReference type="ChEBI" id="CHEBI:15377"/>
        <dbReference type="ChEBI" id="CHEBI:15378"/>
        <dbReference type="ChEBI" id="CHEBI:57455"/>
        <dbReference type="ChEBI" id="CHEBI:195366"/>
        <dbReference type="EC" id="3.5.4.9"/>
    </reaction>
</comment>
<dbReference type="EMBL" id="MFGB01000020">
    <property type="protein sequence ID" value="OGF25812.1"/>
    <property type="molecule type" value="Genomic_DNA"/>
</dbReference>
<evidence type="ECO:0000256" key="4">
    <source>
        <dbReference type="ARBA" id="ARBA00022755"/>
    </source>
</evidence>
<name>A0A1F5SGS2_9BACT</name>
<evidence type="ECO:0000256" key="10">
    <source>
        <dbReference type="ARBA" id="ARBA00023268"/>
    </source>
</evidence>
<comment type="function">
    <text evidence="11">Catalyzes the oxidation of 5,10-methylenetetrahydrofolate to 5,10-methenyltetrahydrofolate and then the hydrolysis of 5,10-methenyltetrahydrofolate to 10-formyltetrahydrofolate.</text>
</comment>
<dbReference type="InterPro" id="IPR020867">
    <property type="entry name" value="THF_DH/CycHdrlase_CS"/>
</dbReference>
<dbReference type="PANTHER" id="PTHR48099">
    <property type="entry name" value="C-1-TETRAHYDROFOLATE SYNTHASE, CYTOPLASMIC-RELATED"/>
    <property type="match status" value="1"/>
</dbReference>
<dbReference type="AlphaFoldDB" id="A0A1F5SGS2"/>
<dbReference type="EC" id="3.5.4.9" evidence="11"/>
<dbReference type="Gene3D" id="3.40.50.720">
    <property type="entry name" value="NAD(P)-binding Rossmann-like Domain"/>
    <property type="match status" value="1"/>
</dbReference>
<comment type="similarity">
    <text evidence="11">Belongs to the tetrahydrofolate dehydrogenase/cyclohydrolase family.</text>
</comment>
<dbReference type="SUPFAM" id="SSF51735">
    <property type="entry name" value="NAD(P)-binding Rossmann-fold domains"/>
    <property type="match status" value="1"/>
</dbReference>
<keyword evidence="8 11" id="KW-0368">Histidine biosynthesis</keyword>
<evidence type="ECO:0000256" key="5">
    <source>
        <dbReference type="ARBA" id="ARBA00022801"/>
    </source>
</evidence>
<protein>
    <recommendedName>
        <fullName evidence="11">Bifunctional protein FolD</fullName>
    </recommendedName>
    <domain>
        <recommendedName>
            <fullName evidence="11">Methylenetetrahydrofolate dehydrogenase</fullName>
            <ecNumber evidence="11">1.5.1.5</ecNumber>
        </recommendedName>
    </domain>
    <domain>
        <recommendedName>
            <fullName evidence="11">Methenyltetrahydrofolate cyclohydrolase</fullName>
            <ecNumber evidence="11">3.5.4.9</ecNumber>
        </recommendedName>
    </domain>
</protein>
<dbReference type="InterPro" id="IPR020631">
    <property type="entry name" value="THF_DH/CycHdrlase_NAD-bd_dom"/>
</dbReference>
<keyword evidence="4 11" id="KW-0658">Purine biosynthesis</keyword>
<dbReference type="InterPro" id="IPR046346">
    <property type="entry name" value="Aminoacid_DH-like_N_sf"/>
</dbReference>
<keyword evidence="7 11" id="KW-0560">Oxidoreductase</keyword>
<evidence type="ECO:0000313" key="14">
    <source>
        <dbReference type="EMBL" id="OGF25812.1"/>
    </source>
</evidence>
<dbReference type="Pfam" id="PF02882">
    <property type="entry name" value="THF_DHG_CYH_C"/>
    <property type="match status" value="1"/>
</dbReference>
<dbReference type="GO" id="GO:0005829">
    <property type="term" value="C:cytosol"/>
    <property type="evidence" value="ECO:0007669"/>
    <property type="project" value="TreeGrafter"/>
</dbReference>
<evidence type="ECO:0000256" key="1">
    <source>
        <dbReference type="ARBA" id="ARBA00004777"/>
    </source>
</evidence>
<dbReference type="Gene3D" id="3.40.50.10860">
    <property type="entry name" value="Leucine Dehydrogenase, chain A, domain 1"/>
    <property type="match status" value="1"/>
</dbReference>
<dbReference type="PANTHER" id="PTHR48099:SF5">
    <property type="entry name" value="C-1-TETRAHYDROFOLATE SYNTHASE, CYTOPLASMIC"/>
    <property type="match status" value="1"/>
</dbReference>
<sequence>MTKKNNLKNIIDGKLLADKIKDDIVKEIVGINYGLAEAAWNRPNLAIILIGDREDSKLYVEMKEREARRVGIDTNIYRCEADTPEEEIFSMIDFLNKDKTIDAILIQLPLPGGFDTDGLILAIDPAKDVDRFHPDNLKILFSTCSHDQVMPPVLASVLEMLKSIRYDLVGKQACVIANSDIFGLSLAKVLECRGAKTIITKADDNRLNNKTGKADILISAVGKKNLITADMVKPDAVVIDIGITKEGKKISGDVDFDNVKKNAGYITPVPGGVGPMTIAMLFKNTLELYKRRKKS</sequence>
<feature type="domain" description="Tetrahydrofolate dehydrogenase/cyclohydrolase catalytic" evidence="12">
    <location>
        <begin position="11"/>
        <end position="130"/>
    </location>
</feature>
<dbReference type="InterPro" id="IPR000672">
    <property type="entry name" value="THF_DH/CycHdrlase"/>
</dbReference>
<dbReference type="PROSITE" id="PS00767">
    <property type="entry name" value="THF_DHG_CYH_2"/>
    <property type="match status" value="1"/>
</dbReference>
<evidence type="ECO:0000256" key="8">
    <source>
        <dbReference type="ARBA" id="ARBA00023102"/>
    </source>
</evidence>
<dbReference type="HAMAP" id="MF_01576">
    <property type="entry name" value="THF_DHG_CYH"/>
    <property type="match status" value="1"/>
</dbReference>
<dbReference type="GO" id="GO:0035999">
    <property type="term" value="P:tetrahydrofolate interconversion"/>
    <property type="evidence" value="ECO:0007669"/>
    <property type="project" value="UniProtKB-UniRule"/>
</dbReference>
<dbReference type="FunFam" id="3.40.50.10860:FF:000005">
    <property type="entry name" value="C-1-tetrahydrofolate synthase, cytoplasmic, putative"/>
    <property type="match status" value="1"/>
</dbReference>
<dbReference type="Pfam" id="PF00763">
    <property type="entry name" value="THF_DHG_CYH"/>
    <property type="match status" value="1"/>
</dbReference>
<comment type="caution">
    <text evidence="11">Lacks conserved residue(s) required for the propagation of feature annotation.</text>
</comment>
<dbReference type="Proteomes" id="UP000178367">
    <property type="component" value="Unassembled WGS sequence"/>
</dbReference>
<keyword evidence="11" id="KW-0028">Amino-acid biosynthesis</keyword>
<dbReference type="SUPFAM" id="SSF53223">
    <property type="entry name" value="Aminoacid dehydrogenase-like, N-terminal domain"/>
    <property type="match status" value="1"/>
</dbReference>
<accession>A0A1F5SGS2</accession>
<dbReference type="GO" id="GO:0004488">
    <property type="term" value="F:methylenetetrahydrofolate dehydrogenase (NADP+) activity"/>
    <property type="evidence" value="ECO:0007669"/>
    <property type="project" value="UniProtKB-UniRule"/>
</dbReference>
<dbReference type="PRINTS" id="PR00085">
    <property type="entry name" value="THFDHDRGNASE"/>
</dbReference>
<dbReference type="GO" id="GO:0000105">
    <property type="term" value="P:L-histidine biosynthetic process"/>
    <property type="evidence" value="ECO:0007669"/>
    <property type="project" value="UniProtKB-KW"/>
</dbReference>
<keyword evidence="3 11" id="KW-0554">One-carbon metabolism</keyword>
<comment type="subunit">
    <text evidence="2 11">Homodimer.</text>
</comment>
<dbReference type="EC" id="1.5.1.5" evidence="11"/>
<feature type="domain" description="Tetrahydrofolate dehydrogenase/cyclohydrolase NAD(P)-binding" evidence="13">
    <location>
        <begin position="155"/>
        <end position="292"/>
    </location>
</feature>
<comment type="caution">
    <text evidence="14">The sequence shown here is derived from an EMBL/GenBank/DDBJ whole genome shotgun (WGS) entry which is preliminary data.</text>
</comment>
<keyword evidence="6 11" id="KW-0521">NADP</keyword>
<evidence type="ECO:0000256" key="11">
    <source>
        <dbReference type="HAMAP-Rule" id="MF_01576"/>
    </source>
</evidence>
<comment type="pathway">
    <text evidence="1 11">One-carbon metabolism; tetrahydrofolate interconversion.</text>
</comment>
<evidence type="ECO:0000256" key="3">
    <source>
        <dbReference type="ARBA" id="ARBA00022563"/>
    </source>
</evidence>
<dbReference type="GO" id="GO:0009086">
    <property type="term" value="P:methionine biosynthetic process"/>
    <property type="evidence" value="ECO:0007669"/>
    <property type="project" value="UniProtKB-KW"/>
</dbReference>
<dbReference type="CDD" id="cd01080">
    <property type="entry name" value="NAD_bind_m-THF_DH_Cyclohyd"/>
    <property type="match status" value="1"/>
</dbReference>
<dbReference type="GO" id="GO:0006164">
    <property type="term" value="P:purine nucleotide biosynthetic process"/>
    <property type="evidence" value="ECO:0007669"/>
    <property type="project" value="UniProtKB-KW"/>
</dbReference>
<evidence type="ECO:0000256" key="7">
    <source>
        <dbReference type="ARBA" id="ARBA00023002"/>
    </source>
</evidence>
<evidence type="ECO:0000259" key="13">
    <source>
        <dbReference type="Pfam" id="PF02882"/>
    </source>
</evidence>
<proteinExistence type="inferred from homology"/>
<dbReference type="STRING" id="1797994.A2227_01270"/>
<dbReference type="UniPathway" id="UPA00193"/>
<evidence type="ECO:0000256" key="9">
    <source>
        <dbReference type="ARBA" id="ARBA00023167"/>
    </source>
</evidence>
<gene>
    <name evidence="11" type="primary">folD</name>
    <name evidence="14" type="ORF">A2227_01270</name>
</gene>
<dbReference type="InterPro" id="IPR036291">
    <property type="entry name" value="NAD(P)-bd_dom_sf"/>
</dbReference>
<dbReference type="GO" id="GO:0004477">
    <property type="term" value="F:methenyltetrahydrofolate cyclohydrolase activity"/>
    <property type="evidence" value="ECO:0007669"/>
    <property type="project" value="UniProtKB-UniRule"/>
</dbReference>
<dbReference type="InterPro" id="IPR020630">
    <property type="entry name" value="THF_DH/CycHdrlase_cat_dom"/>
</dbReference>
<evidence type="ECO:0000256" key="2">
    <source>
        <dbReference type="ARBA" id="ARBA00011738"/>
    </source>
</evidence>
<evidence type="ECO:0000259" key="12">
    <source>
        <dbReference type="Pfam" id="PF00763"/>
    </source>
</evidence>
<keyword evidence="5 11" id="KW-0378">Hydrolase</keyword>
<reference evidence="14 15" key="1">
    <citation type="journal article" date="2016" name="Nat. Commun.">
        <title>Thousands of microbial genomes shed light on interconnected biogeochemical processes in an aquifer system.</title>
        <authorList>
            <person name="Anantharaman K."/>
            <person name="Brown C.T."/>
            <person name="Hug L.A."/>
            <person name="Sharon I."/>
            <person name="Castelle C.J."/>
            <person name="Probst A.J."/>
            <person name="Thomas B.C."/>
            <person name="Singh A."/>
            <person name="Wilkins M.J."/>
            <person name="Karaoz U."/>
            <person name="Brodie E.L."/>
            <person name="Williams K.H."/>
            <person name="Hubbard S.S."/>
            <person name="Banfield J.F."/>
        </authorList>
    </citation>
    <scope>NUCLEOTIDE SEQUENCE [LARGE SCALE GENOMIC DNA]</scope>
</reference>
<organism evidence="14 15">
    <name type="scientific">Candidatus Falkowbacteria bacterium RIFOXYA2_FULL_47_19</name>
    <dbReference type="NCBI Taxonomy" id="1797994"/>
    <lineage>
        <taxon>Bacteria</taxon>
        <taxon>Candidatus Falkowiibacteriota</taxon>
    </lineage>
</organism>
<evidence type="ECO:0000313" key="15">
    <source>
        <dbReference type="Proteomes" id="UP000178367"/>
    </source>
</evidence>
<evidence type="ECO:0000256" key="6">
    <source>
        <dbReference type="ARBA" id="ARBA00022857"/>
    </source>
</evidence>
<keyword evidence="9 11" id="KW-0486">Methionine biosynthesis</keyword>
<comment type="catalytic activity">
    <reaction evidence="11">
        <text>(6R)-5,10-methylene-5,6,7,8-tetrahydrofolate + NADP(+) = (6R)-5,10-methenyltetrahydrofolate + NADPH</text>
        <dbReference type="Rhea" id="RHEA:22812"/>
        <dbReference type="ChEBI" id="CHEBI:15636"/>
        <dbReference type="ChEBI" id="CHEBI:57455"/>
        <dbReference type="ChEBI" id="CHEBI:57783"/>
        <dbReference type="ChEBI" id="CHEBI:58349"/>
        <dbReference type="EC" id="1.5.1.5"/>
    </reaction>
</comment>
<keyword evidence="10 11" id="KW-0511">Multifunctional enzyme</keyword>